<comment type="caution">
    <text evidence="4">The sequence shown here is derived from an EMBL/GenBank/DDBJ whole genome shotgun (WGS) entry which is preliminary data.</text>
</comment>
<dbReference type="EMBL" id="ML986600">
    <property type="protein sequence ID" value="KAF2266163.1"/>
    <property type="molecule type" value="Genomic_DNA"/>
</dbReference>
<dbReference type="Pfam" id="PF11951">
    <property type="entry name" value="Fungal_trans_2"/>
    <property type="match status" value="1"/>
</dbReference>
<keyword evidence="5" id="KW-1185">Reference proteome</keyword>
<sequence length="473" mass="52883">GDESQPVCGQCAKKNRPCQYEAPRLSIRRYRPNESSFKAAGDDADGVEEDEAGDQIRTRSSVFSPDRRNSSAASATPLTAGSSRLHPLRASSVSSTLQVAQSQEAFLPSDWLQSPHHDPFSEIVLQFSRHEAALVHHYTQNLGSWLDASDASRRFTLLIPGLVRHSPILFHAILAFAARHRGDTQVSEQAYQDCLRLVIERLNQSNIAHDDALLCSIVILRVVEQLSVPATGSDFEQHLAGCAAILRASQGQVIDPSAPTIRDAAFWVHVRQCLYTATINQQPPNLDLLLQLADIIPLDDAEHPSVDVRSETAWANSMTWLCARVQHFCFGGGSNAEPASRMRRWLELGEELDRWKSLCPSTFDPIWSGPATEESVFPEAWFTAEWHVTSNSYYHFSRLLLIHYKPEPRFALRNVDDTLNPASDPRSCPRNLWLLQMCPFCSGQPDYTLPYCLHMGSSYAGNNRKGSCYRPTQ</sequence>
<dbReference type="GO" id="GO:0003700">
    <property type="term" value="F:DNA-binding transcription factor activity"/>
    <property type="evidence" value="ECO:0007669"/>
    <property type="project" value="TreeGrafter"/>
</dbReference>
<evidence type="ECO:0000256" key="2">
    <source>
        <dbReference type="ARBA" id="ARBA00023242"/>
    </source>
</evidence>
<organism evidence="4 5">
    <name type="scientific">Lojkania enalia</name>
    <dbReference type="NCBI Taxonomy" id="147567"/>
    <lineage>
        <taxon>Eukaryota</taxon>
        <taxon>Fungi</taxon>
        <taxon>Dikarya</taxon>
        <taxon>Ascomycota</taxon>
        <taxon>Pezizomycotina</taxon>
        <taxon>Dothideomycetes</taxon>
        <taxon>Pleosporomycetidae</taxon>
        <taxon>Pleosporales</taxon>
        <taxon>Pleosporales incertae sedis</taxon>
        <taxon>Lojkania</taxon>
    </lineage>
</organism>
<feature type="non-terminal residue" evidence="4">
    <location>
        <position position="1"/>
    </location>
</feature>
<feature type="compositionally biased region" description="Polar residues" evidence="3">
    <location>
        <begin position="70"/>
        <end position="82"/>
    </location>
</feature>
<gene>
    <name evidence="4" type="ORF">CC78DRAFT_459682</name>
</gene>
<evidence type="ECO:0000313" key="4">
    <source>
        <dbReference type="EMBL" id="KAF2266163.1"/>
    </source>
</evidence>
<dbReference type="PANTHER" id="PTHR37534">
    <property type="entry name" value="TRANSCRIPTIONAL ACTIVATOR PROTEIN UGA3"/>
    <property type="match status" value="1"/>
</dbReference>
<name>A0A9P4KEE6_9PLEO</name>
<dbReference type="InterPro" id="IPR021858">
    <property type="entry name" value="Fun_TF"/>
</dbReference>
<evidence type="ECO:0000313" key="5">
    <source>
        <dbReference type="Proteomes" id="UP000800093"/>
    </source>
</evidence>
<accession>A0A9P4KEE6</accession>
<reference evidence="5" key="1">
    <citation type="journal article" date="2020" name="Stud. Mycol.">
        <title>101 Dothideomycetes genomes: A test case for predicting lifestyles and emergence of pathogens.</title>
        <authorList>
            <person name="Haridas S."/>
            <person name="Albert R."/>
            <person name="Binder M."/>
            <person name="Bloem J."/>
            <person name="LaButti K."/>
            <person name="Salamov A."/>
            <person name="Andreopoulos B."/>
            <person name="Baker S."/>
            <person name="Barry K."/>
            <person name="Bills G."/>
            <person name="Bluhm B."/>
            <person name="Cannon C."/>
            <person name="Castanera R."/>
            <person name="Culley D."/>
            <person name="Daum C."/>
            <person name="Ezra D."/>
            <person name="Gonzalez J."/>
            <person name="Henrissat B."/>
            <person name="Kuo A."/>
            <person name="Liang C."/>
            <person name="Lipzen A."/>
            <person name="Lutzoni F."/>
            <person name="Magnuson J."/>
            <person name="Mondo S."/>
            <person name="Nolan M."/>
            <person name="Ohm R."/>
            <person name="Pangilinan J."/>
            <person name="Park H.-J."/>
            <person name="Ramirez L."/>
            <person name="Alfaro M."/>
            <person name="Sun H."/>
            <person name="Tritt A."/>
            <person name="Yoshinaga Y."/>
            <person name="Zwiers L.-H."/>
            <person name="Turgeon B."/>
            <person name="Goodwin S."/>
            <person name="Spatafora J."/>
            <person name="Crous P."/>
            <person name="Grigoriev I."/>
        </authorList>
    </citation>
    <scope>NUCLEOTIDE SEQUENCE [LARGE SCALE GENOMIC DNA]</scope>
    <source>
        <strain evidence="5">CBS 304.66</strain>
    </source>
</reference>
<dbReference type="GO" id="GO:0045944">
    <property type="term" value="P:positive regulation of transcription by RNA polymerase II"/>
    <property type="evidence" value="ECO:0007669"/>
    <property type="project" value="TreeGrafter"/>
</dbReference>
<dbReference type="GO" id="GO:0005634">
    <property type="term" value="C:nucleus"/>
    <property type="evidence" value="ECO:0007669"/>
    <property type="project" value="UniProtKB-SubCell"/>
</dbReference>
<protein>
    <recommendedName>
        <fullName evidence="6">Zn(2)-C6 fungal-type domain-containing protein</fullName>
    </recommendedName>
</protein>
<feature type="region of interest" description="Disordered" evidence="3">
    <location>
        <begin position="29"/>
        <end position="83"/>
    </location>
</feature>
<dbReference type="OrthoDB" id="4525710at2759"/>
<evidence type="ECO:0008006" key="6">
    <source>
        <dbReference type="Google" id="ProtNLM"/>
    </source>
</evidence>
<evidence type="ECO:0000256" key="1">
    <source>
        <dbReference type="ARBA" id="ARBA00004123"/>
    </source>
</evidence>
<dbReference type="PANTHER" id="PTHR37534:SF25">
    <property type="entry name" value="ZN(II)2CYS6 TRANSCRIPTION FACTOR (EUROFUNG)"/>
    <property type="match status" value="1"/>
</dbReference>
<dbReference type="AlphaFoldDB" id="A0A9P4KEE6"/>
<dbReference type="GO" id="GO:0000976">
    <property type="term" value="F:transcription cis-regulatory region binding"/>
    <property type="evidence" value="ECO:0007669"/>
    <property type="project" value="TreeGrafter"/>
</dbReference>
<comment type="subcellular location">
    <subcellularLocation>
        <location evidence="1">Nucleus</location>
    </subcellularLocation>
</comment>
<dbReference type="Proteomes" id="UP000800093">
    <property type="component" value="Unassembled WGS sequence"/>
</dbReference>
<proteinExistence type="predicted"/>
<feature type="compositionally biased region" description="Acidic residues" evidence="3">
    <location>
        <begin position="42"/>
        <end position="53"/>
    </location>
</feature>
<evidence type="ECO:0000256" key="3">
    <source>
        <dbReference type="SAM" id="MobiDB-lite"/>
    </source>
</evidence>
<keyword evidence="2" id="KW-0539">Nucleus</keyword>